<organism evidence="1 2">
    <name type="scientific">Waddlia chondrophila (strain ATCC VR-1470 / WSU 86-1044)</name>
    <dbReference type="NCBI Taxonomy" id="716544"/>
    <lineage>
        <taxon>Bacteria</taxon>
        <taxon>Pseudomonadati</taxon>
        <taxon>Chlamydiota</taxon>
        <taxon>Chlamydiia</taxon>
        <taxon>Parachlamydiales</taxon>
        <taxon>Waddliaceae</taxon>
        <taxon>Waddlia</taxon>
    </lineage>
</organism>
<dbReference type="AlphaFoldDB" id="D6YV08"/>
<dbReference type="eggNOG" id="ENOG50339WW">
    <property type="taxonomic scope" value="Bacteria"/>
</dbReference>
<protein>
    <submittedName>
        <fullName evidence="1">Uncharacterized protein</fullName>
    </submittedName>
</protein>
<name>D6YV08_WADCW</name>
<reference evidence="1 2" key="1">
    <citation type="journal article" date="2010" name="PLoS ONE">
        <title>The Waddlia genome: a window into chlamydial biology.</title>
        <authorList>
            <person name="Bertelli C."/>
            <person name="Collyn F."/>
            <person name="Croxatto A."/>
            <person name="Ruckert C."/>
            <person name="Polkinghorne A."/>
            <person name="Kebbi-Beghdadi C."/>
            <person name="Goesmann A."/>
            <person name="Vaughan L."/>
            <person name="Greub G."/>
        </authorList>
    </citation>
    <scope>NUCLEOTIDE SEQUENCE [LARGE SCALE GENOMIC DNA]</scope>
    <source>
        <strain evidence="2">ATCC VR-1470 / WSU 86-1044</strain>
    </source>
</reference>
<evidence type="ECO:0000313" key="1">
    <source>
        <dbReference type="EMBL" id="ADI37969.1"/>
    </source>
</evidence>
<dbReference type="STRING" id="716544.wcw_0601"/>
<dbReference type="KEGG" id="wch:wcw_0601"/>
<gene>
    <name evidence="1" type="ordered locus">wcw_0601</name>
</gene>
<dbReference type="Proteomes" id="UP000001505">
    <property type="component" value="Chromosome"/>
</dbReference>
<keyword evidence="2" id="KW-1185">Reference proteome</keyword>
<accession>D6YV08</accession>
<dbReference type="EMBL" id="CP001928">
    <property type="protein sequence ID" value="ADI37969.1"/>
    <property type="molecule type" value="Genomic_DNA"/>
</dbReference>
<sequence length="173" mass="19610">METAMDFPTTATITAIATIIRNLIPCLLAVSCQSSPPSWKVSETKSRHPSYQACSISQKPDNLYRGMELEFVRTSSRTHAYLNVFSLTFPSDRLDENKTKVVIKIEDEEQIFLAHRLEGGQRLLLPEDARDLLVQALLENKPVAMIAGRFDVKISPGNFSKKHCQKINLYEKR</sequence>
<dbReference type="HOGENOM" id="CLU_1546938_0_0_0"/>
<proteinExistence type="predicted"/>
<evidence type="ECO:0000313" key="2">
    <source>
        <dbReference type="Proteomes" id="UP000001505"/>
    </source>
</evidence>